<sequence>MRTAQYKGRETNNKLFAEMENKNDVRLCGVDRVVTYKDSNWANEFHSRVSGKPSIKIKSIHIHHTSDIFDPHEDYVGLIVYLCDEKNDFILNNVHSQTGDIYIRRSSWIFGNTPEGRDHKDSVHGRLFYSIFRCWIKKELNFVGAGFSYYNGIWKFNSGTLNTMNQDNNDDTYHNTDRKLSISEERIIRTMNRYFYINHEWLAMSPEERIPFHALKQLGLTEEKSRMSGRVNDISEVNPDRRLRGKVIWFDAQKGYGFIDVTGFQIDIFVHWTVFDDMPRRRAFLKHDEDVEFHVVQSDRGWQTRELTRLKP</sequence>
<dbReference type="Proteomes" id="UP000663824">
    <property type="component" value="Unassembled WGS sequence"/>
</dbReference>
<dbReference type="InterPro" id="IPR011129">
    <property type="entry name" value="CSD"/>
</dbReference>
<dbReference type="Gene3D" id="2.40.50.140">
    <property type="entry name" value="Nucleic acid-binding proteins"/>
    <property type="match status" value="1"/>
</dbReference>
<accession>A0A816RQ15</accession>
<feature type="domain" description="CSD" evidence="1">
    <location>
        <begin position="242"/>
        <end position="309"/>
    </location>
</feature>
<dbReference type="InterPro" id="IPR019844">
    <property type="entry name" value="CSD_CS"/>
</dbReference>
<organism evidence="2 4">
    <name type="scientific">Rotaria magnacalcarata</name>
    <dbReference type="NCBI Taxonomy" id="392030"/>
    <lineage>
        <taxon>Eukaryota</taxon>
        <taxon>Metazoa</taxon>
        <taxon>Spiralia</taxon>
        <taxon>Gnathifera</taxon>
        <taxon>Rotifera</taxon>
        <taxon>Eurotatoria</taxon>
        <taxon>Bdelloidea</taxon>
        <taxon>Philodinida</taxon>
        <taxon>Philodinidae</taxon>
        <taxon>Rotaria</taxon>
    </lineage>
</organism>
<dbReference type="GO" id="GO:0003676">
    <property type="term" value="F:nucleic acid binding"/>
    <property type="evidence" value="ECO:0007669"/>
    <property type="project" value="InterPro"/>
</dbReference>
<dbReference type="Proteomes" id="UP000676336">
    <property type="component" value="Unassembled WGS sequence"/>
</dbReference>
<dbReference type="InterPro" id="IPR002059">
    <property type="entry name" value="CSP_DNA-bd"/>
</dbReference>
<dbReference type="PROSITE" id="PS51857">
    <property type="entry name" value="CSD_2"/>
    <property type="match status" value="1"/>
</dbReference>
<proteinExistence type="predicted"/>
<dbReference type="PROSITE" id="PS00352">
    <property type="entry name" value="CSD_1"/>
    <property type="match status" value="1"/>
</dbReference>
<dbReference type="CDD" id="cd04458">
    <property type="entry name" value="CSP_CDS"/>
    <property type="match status" value="1"/>
</dbReference>
<comment type="caution">
    <text evidence="2">The sequence shown here is derived from an EMBL/GenBank/DDBJ whole genome shotgun (WGS) entry which is preliminary data.</text>
</comment>
<dbReference type="PRINTS" id="PR00050">
    <property type="entry name" value="COLDSHOCK"/>
</dbReference>
<protein>
    <recommendedName>
        <fullName evidence="1">CSD domain-containing protein</fullName>
    </recommendedName>
</protein>
<dbReference type="SUPFAM" id="SSF50249">
    <property type="entry name" value="Nucleic acid-binding proteins"/>
    <property type="match status" value="1"/>
</dbReference>
<name>A0A816RQ15_9BILA</name>
<dbReference type="InterPro" id="IPR012340">
    <property type="entry name" value="NA-bd_OB-fold"/>
</dbReference>
<gene>
    <name evidence="2" type="ORF">MBJ925_LOCUS17682</name>
    <name evidence="3" type="ORF">SMN809_LOCUS1469</name>
</gene>
<evidence type="ECO:0000313" key="3">
    <source>
        <dbReference type="EMBL" id="CAF3806365.1"/>
    </source>
</evidence>
<evidence type="ECO:0000313" key="2">
    <source>
        <dbReference type="EMBL" id="CAF2076566.1"/>
    </source>
</evidence>
<dbReference type="EMBL" id="CAJOBI010000227">
    <property type="protein sequence ID" value="CAF3806365.1"/>
    <property type="molecule type" value="Genomic_DNA"/>
</dbReference>
<dbReference type="Pfam" id="PF00313">
    <property type="entry name" value="CSD"/>
    <property type="match status" value="1"/>
</dbReference>
<evidence type="ECO:0000259" key="1">
    <source>
        <dbReference type="PROSITE" id="PS51857"/>
    </source>
</evidence>
<dbReference type="SMART" id="SM00357">
    <property type="entry name" value="CSP"/>
    <property type="match status" value="1"/>
</dbReference>
<reference evidence="2" key="1">
    <citation type="submission" date="2021-02" db="EMBL/GenBank/DDBJ databases">
        <authorList>
            <person name="Nowell W R."/>
        </authorList>
    </citation>
    <scope>NUCLEOTIDE SEQUENCE</scope>
</reference>
<dbReference type="EMBL" id="CAJNRE010008852">
    <property type="protein sequence ID" value="CAF2076566.1"/>
    <property type="molecule type" value="Genomic_DNA"/>
</dbReference>
<dbReference type="AlphaFoldDB" id="A0A816RQ15"/>
<evidence type="ECO:0000313" key="4">
    <source>
        <dbReference type="Proteomes" id="UP000663824"/>
    </source>
</evidence>